<dbReference type="PRINTS" id="PR00367">
    <property type="entry name" value="ETHRSPELEMNT"/>
</dbReference>
<keyword evidence="4" id="KW-0238">DNA-binding</keyword>
<dbReference type="Gene3D" id="3.30.730.10">
    <property type="entry name" value="AP2/ERF domain"/>
    <property type="match status" value="2"/>
</dbReference>
<evidence type="ECO:0000256" key="1">
    <source>
        <dbReference type="ARBA" id="ARBA00004123"/>
    </source>
</evidence>
<dbReference type="AlphaFoldDB" id="A0A9Q0VCQ4"/>
<dbReference type="CDD" id="cd00018">
    <property type="entry name" value="AP2"/>
    <property type="match status" value="2"/>
</dbReference>
<dbReference type="Proteomes" id="UP001151752">
    <property type="component" value="Chromosome 6"/>
</dbReference>
<dbReference type="EMBL" id="JAPFFM010000009">
    <property type="protein sequence ID" value="KAJ6746326.1"/>
    <property type="molecule type" value="Genomic_DNA"/>
</dbReference>
<feature type="domain" description="AP2/ERF" evidence="8">
    <location>
        <begin position="337"/>
        <end position="395"/>
    </location>
</feature>
<dbReference type="InterPro" id="IPR036955">
    <property type="entry name" value="AP2/ERF_dom_sf"/>
</dbReference>
<accession>A0A9Q0VCQ4</accession>
<gene>
    <name evidence="9" type="ORF">OIU74_028913</name>
</gene>
<evidence type="ECO:0000256" key="3">
    <source>
        <dbReference type="ARBA" id="ARBA00023015"/>
    </source>
</evidence>
<keyword evidence="6" id="KW-0539">Nucleus</keyword>
<dbReference type="InterPro" id="IPR016177">
    <property type="entry name" value="DNA-bd_dom_sf"/>
</dbReference>
<evidence type="ECO:0000256" key="6">
    <source>
        <dbReference type="ARBA" id="ARBA00023242"/>
    </source>
</evidence>
<evidence type="ECO:0000256" key="5">
    <source>
        <dbReference type="ARBA" id="ARBA00023163"/>
    </source>
</evidence>
<dbReference type="GO" id="GO:0003700">
    <property type="term" value="F:DNA-binding transcription factor activity"/>
    <property type="evidence" value="ECO:0007669"/>
    <property type="project" value="InterPro"/>
</dbReference>
<proteinExistence type="predicted"/>
<keyword evidence="2" id="KW-0677">Repeat</keyword>
<comment type="caution">
    <text evidence="9">The sequence shown here is derived from an EMBL/GenBank/DDBJ whole genome shotgun (WGS) entry which is preliminary data.</text>
</comment>
<dbReference type="InterPro" id="IPR001471">
    <property type="entry name" value="AP2/ERF_dom"/>
</dbReference>
<dbReference type="PANTHER" id="PTHR32467:SF99">
    <property type="entry name" value="AP2-LIKE ETHYLENE-RESPONSIVE TRANSCRIPTION FACTOR AIL5"/>
    <property type="match status" value="1"/>
</dbReference>
<feature type="domain" description="AP2/ERF" evidence="8">
    <location>
        <begin position="173"/>
        <end position="301"/>
    </location>
</feature>
<keyword evidence="5" id="KW-0804">Transcription</keyword>
<organism evidence="9 10">
    <name type="scientific">Salix koriyanagi</name>
    <dbReference type="NCBI Taxonomy" id="2511006"/>
    <lineage>
        <taxon>Eukaryota</taxon>
        <taxon>Viridiplantae</taxon>
        <taxon>Streptophyta</taxon>
        <taxon>Embryophyta</taxon>
        <taxon>Tracheophyta</taxon>
        <taxon>Spermatophyta</taxon>
        <taxon>Magnoliopsida</taxon>
        <taxon>eudicotyledons</taxon>
        <taxon>Gunneridae</taxon>
        <taxon>Pentapetalae</taxon>
        <taxon>rosids</taxon>
        <taxon>fabids</taxon>
        <taxon>Malpighiales</taxon>
        <taxon>Salicaceae</taxon>
        <taxon>Saliceae</taxon>
        <taxon>Salix</taxon>
    </lineage>
</organism>
<feature type="region of interest" description="Disordered" evidence="7">
    <location>
        <begin position="412"/>
        <end position="437"/>
    </location>
</feature>
<keyword evidence="3" id="KW-0805">Transcription regulation</keyword>
<dbReference type="Pfam" id="PF00847">
    <property type="entry name" value="AP2"/>
    <property type="match status" value="1"/>
</dbReference>
<dbReference type="FunFam" id="3.30.730.10:FF:000002">
    <property type="entry name" value="AP2-like ethylene-responsive transcription factor"/>
    <property type="match status" value="1"/>
</dbReference>
<comment type="subcellular location">
    <subcellularLocation>
        <location evidence="1">Nucleus</location>
    </subcellularLocation>
</comment>
<reference evidence="9" key="1">
    <citation type="submission" date="2022-11" db="EMBL/GenBank/DDBJ databases">
        <authorList>
            <person name="Hyden B.L."/>
            <person name="Feng K."/>
            <person name="Yates T."/>
            <person name="Jawdy S."/>
            <person name="Smart L.B."/>
            <person name="Muchero W."/>
        </authorList>
    </citation>
    <scope>NUCLEOTIDE SEQUENCE</scope>
    <source>
        <tissue evidence="9">Shoot tip</tissue>
    </source>
</reference>
<evidence type="ECO:0000313" key="9">
    <source>
        <dbReference type="EMBL" id="KAJ6746326.1"/>
    </source>
</evidence>
<evidence type="ECO:0000256" key="7">
    <source>
        <dbReference type="SAM" id="MobiDB-lite"/>
    </source>
</evidence>
<evidence type="ECO:0000313" key="10">
    <source>
        <dbReference type="Proteomes" id="UP001151752"/>
    </source>
</evidence>
<protein>
    <submittedName>
        <fullName evidence="9">AP2-LIKE ETHYLENE-RESPONSIVE TRANSCRIPTION FACTOR AIL5</fullName>
    </submittedName>
</protein>
<feature type="compositionally biased region" description="Low complexity" evidence="7">
    <location>
        <begin position="416"/>
        <end position="428"/>
    </location>
</feature>
<evidence type="ECO:0000259" key="8">
    <source>
        <dbReference type="PROSITE" id="PS51032"/>
    </source>
</evidence>
<dbReference type="SUPFAM" id="SSF54171">
    <property type="entry name" value="DNA-binding domain"/>
    <property type="match status" value="2"/>
</dbReference>
<sequence length="602" mass="65913">MDSTSHQNWLGFSLSNHHHFNNNINIPSSSDSSHLSIFQAFNTAPTASAQEVNAAAAAGRATDISLFTTSGPKLEDFLGSCTPTSPSQTPHQPLCGQFFTETPVTPTATTLSDSTSSEIYDSELKTIAASFLRGFASADNQKIDSNQKHQQLLVQAEHAPKKTVETFGQRTSIYRGVTRHRWTGRYEAHLWDNSCRREGQSRKRKTSMRDLGSRLSVNSSLIFRDLEGYVDIVTACAFIKDSDLLLFFLWHVMITAPWNGQSIIIVIAVYLGGYDKEEKAARAYDLAALKYWGPTTTTNFPASNYEKEIEGMKHMTRQEFVASLRRKSSGFSRGASIYRGVTRHHQHGRWQARIGRVAGNKDLYLGTFSTQEEAAEAYDIAAIKFRGLNAVTNFDMCRYDVKNIASSNLPIGGISGKSKNSSESASDSKSIDASRSDERDLSSASSVTFASTLSFAIPIKQDPSDYWTNILGYQNTTTAMNNARNSSSIVDPSALLQTSTRGPAFQSPTGFSMDFNANSSVNESNNSGLLLFNGGYTQQQSGISTSSSGSNIPFATPIAFHSNGSSYEGNPGYSSWIAQSLHSFQSAKPNLSLYQTPIFGME</sequence>
<dbReference type="GO" id="GO:0005634">
    <property type="term" value="C:nucleus"/>
    <property type="evidence" value="ECO:0007669"/>
    <property type="project" value="UniProtKB-SubCell"/>
</dbReference>
<reference evidence="9" key="2">
    <citation type="journal article" date="2023" name="Int. J. Mol. Sci.">
        <title>De Novo Assembly and Annotation of 11 Diverse Shrub Willow (Salix) Genomes Reveals Novel Gene Organization in Sex-Linked Regions.</title>
        <authorList>
            <person name="Hyden B."/>
            <person name="Feng K."/>
            <person name="Yates T.B."/>
            <person name="Jawdy S."/>
            <person name="Cereghino C."/>
            <person name="Smart L.B."/>
            <person name="Muchero W."/>
        </authorList>
    </citation>
    <scope>NUCLEOTIDE SEQUENCE</scope>
    <source>
        <tissue evidence="9">Shoot tip</tissue>
    </source>
</reference>
<evidence type="ECO:0000256" key="2">
    <source>
        <dbReference type="ARBA" id="ARBA00022737"/>
    </source>
</evidence>
<dbReference type="GO" id="GO:0003677">
    <property type="term" value="F:DNA binding"/>
    <property type="evidence" value="ECO:0007669"/>
    <property type="project" value="UniProtKB-KW"/>
</dbReference>
<evidence type="ECO:0000256" key="4">
    <source>
        <dbReference type="ARBA" id="ARBA00023125"/>
    </source>
</evidence>
<keyword evidence="10" id="KW-1185">Reference proteome</keyword>
<dbReference type="SMART" id="SM00380">
    <property type="entry name" value="AP2"/>
    <property type="match status" value="2"/>
</dbReference>
<dbReference type="PROSITE" id="PS51032">
    <property type="entry name" value="AP2_ERF"/>
    <property type="match status" value="2"/>
</dbReference>
<name>A0A9Q0VCQ4_9ROSI</name>
<dbReference type="PANTHER" id="PTHR32467">
    <property type="entry name" value="AP2-LIKE ETHYLENE-RESPONSIVE TRANSCRIPTION FACTOR"/>
    <property type="match status" value="1"/>
</dbReference>